<comment type="caution">
    <text evidence="3">The sequence shown here is derived from an EMBL/GenBank/DDBJ whole genome shotgun (WGS) entry which is preliminary data.</text>
</comment>
<keyword evidence="4" id="KW-1185">Reference proteome</keyword>
<evidence type="ECO:0000313" key="3">
    <source>
        <dbReference type="EMBL" id="EFH84598.1"/>
    </source>
</evidence>
<dbReference type="InParanoid" id="D6TWL5"/>
<dbReference type="eggNOG" id="COG4249">
    <property type="taxonomic scope" value="Bacteria"/>
</dbReference>
<feature type="transmembrane region" description="Helical" evidence="2">
    <location>
        <begin position="384"/>
        <end position="408"/>
    </location>
</feature>
<sequence>MNAAALSPTASTSLAIVLGTSAWPNSPSLQASEAFMHAAHGFRNYLLDPGGFGLPEANLLDLFDSPSSVSDQLEQLGSFLQQRSKRLNATHQKVRDVLIYFVGHGGFAGTSHDFYLMLHRANASSLRATGLSIDALAEVLREQARQARRYLLLDCCFAAAAFRSFMGGPDQTAIEKTLDAFAVQAKSSGFPGRGTVLLCSSDQKSPSLLLPDESSTMFSHALLDVLKNGDLHRSHPMSLRDLKELSEDRLVALPEKNAPRPGLYSPDQSEGDVADVPLFPNVRAEEEQRRQTEKEKRRQVEEQARGIEEERVRKAKEKEQRRRVEEERRHQKEKVEEEKRQSIEVDSSKAILVSQLAQPANAAPLSKMAENAEPEARRLAKVTFWVMFIGYIALVAFYAIFITGAGLMSLNSSSLLFFGALLLLGVFGSFLGAYRTFRKQNKKKHDSVHRPLDN</sequence>
<dbReference type="Proteomes" id="UP000004508">
    <property type="component" value="Unassembled WGS sequence"/>
</dbReference>
<organism evidence="3 4">
    <name type="scientific">Ktedonobacter racemifer DSM 44963</name>
    <dbReference type="NCBI Taxonomy" id="485913"/>
    <lineage>
        <taxon>Bacteria</taxon>
        <taxon>Bacillati</taxon>
        <taxon>Chloroflexota</taxon>
        <taxon>Ktedonobacteria</taxon>
        <taxon>Ktedonobacterales</taxon>
        <taxon>Ktedonobacteraceae</taxon>
        <taxon>Ktedonobacter</taxon>
    </lineage>
</organism>
<accession>D6TWL5</accession>
<evidence type="ECO:0000256" key="2">
    <source>
        <dbReference type="SAM" id="Phobius"/>
    </source>
</evidence>
<keyword evidence="2" id="KW-0812">Transmembrane</keyword>
<feature type="region of interest" description="Disordered" evidence="1">
    <location>
        <begin position="254"/>
        <end position="340"/>
    </location>
</feature>
<evidence type="ECO:0008006" key="5">
    <source>
        <dbReference type="Google" id="ProtNLM"/>
    </source>
</evidence>
<dbReference type="AlphaFoldDB" id="D6TWL5"/>
<evidence type="ECO:0000313" key="4">
    <source>
        <dbReference type="Proteomes" id="UP000004508"/>
    </source>
</evidence>
<feature type="compositionally biased region" description="Basic and acidic residues" evidence="1">
    <location>
        <begin position="283"/>
        <end position="340"/>
    </location>
</feature>
<dbReference type="STRING" id="485913.Krac_5678"/>
<dbReference type="EMBL" id="ADVG01000003">
    <property type="protein sequence ID" value="EFH84598.1"/>
    <property type="molecule type" value="Genomic_DNA"/>
</dbReference>
<proteinExistence type="predicted"/>
<keyword evidence="2" id="KW-0472">Membrane</keyword>
<gene>
    <name evidence="3" type="ORF">Krac_5678</name>
</gene>
<reference evidence="3 4" key="1">
    <citation type="journal article" date="2011" name="Stand. Genomic Sci.">
        <title>Non-contiguous finished genome sequence and contextual data of the filamentous soil bacterium Ktedonobacter racemifer type strain (SOSP1-21).</title>
        <authorList>
            <person name="Chang Y.J."/>
            <person name="Land M."/>
            <person name="Hauser L."/>
            <person name="Chertkov O."/>
            <person name="Del Rio T.G."/>
            <person name="Nolan M."/>
            <person name="Copeland A."/>
            <person name="Tice H."/>
            <person name="Cheng J.F."/>
            <person name="Lucas S."/>
            <person name="Han C."/>
            <person name="Goodwin L."/>
            <person name="Pitluck S."/>
            <person name="Ivanova N."/>
            <person name="Ovchinikova G."/>
            <person name="Pati A."/>
            <person name="Chen A."/>
            <person name="Palaniappan K."/>
            <person name="Mavromatis K."/>
            <person name="Liolios K."/>
            <person name="Brettin T."/>
            <person name="Fiebig A."/>
            <person name="Rohde M."/>
            <person name="Abt B."/>
            <person name="Goker M."/>
            <person name="Detter J.C."/>
            <person name="Woyke T."/>
            <person name="Bristow J."/>
            <person name="Eisen J.A."/>
            <person name="Markowitz V."/>
            <person name="Hugenholtz P."/>
            <person name="Kyrpides N.C."/>
            <person name="Klenk H.P."/>
            <person name="Lapidus A."/>
        </authorList>
    </citation>
    <scope>NUCLEOTIDE SEQUENCE [LARGE SCALE GENOMIC DNA]</scope>
    <source>
        <strain evidence="4">DSM 44963</strain>
    </source>
</reference>
<protein>
    <recommendedName>
        <fullName evidence="5">Peptidase C14 caspase catalytic subunit p20</fullName>
    </recommendedName>
</protein>
<evidence type="ECO:0000256" key="1">
    <source>
        <dbReference type="SAM" id="MobiDB-lite"/>
    </source>
</evidence>
<keyword evidence="2" id="KW-1133">Transmembrane helix</keyword>
<dbReference type="Gene3D" id="3.40.50.1460">
    <property type="match status" value="1"/>
</dbReference>
<name>D6TWL5_KTERA</name>
<feature type="transmembrane region" description="Helical" evidence="2">
    <location>
        <begin position="414"/>
        <end position="434"/>
    </location>
</feature>